<name>A0ABU1W6Y5_9GAMM</name>
<dbReference type="Proteomes" id="UP001251524">
    <property type="component" value="Unassembled WGS sequence"/>
</dbReference>
<organism evidence="1 2">
    <name type="scientific">Lysobacter niastensis</name>
    <dbReference type="NCBI Taxonomy" id="380629"/>
    <lineage>
        <taxon>Bacteria</taxon>
        <taxon>Pseudomonadati</taxon>
        <taxon>Pseudomonadota</taxon>
        <taxon>Gammaproteobacteria</taxon>
        <taxon>Lysobacterales</taxon>
        <taxon>Lysobacteraceae</taxon>
        <taxon>Lysobacter</taxon>
    </lineage>
</organism>
<evidence type="ECO:0008006" key="3">
    <source>
        <dbReference type="Google" id="ProtNLM"/>
    </source>
</evidence>
<accession>A0ABU1W6Y5</accession>
<proteinExistence type="predicted"/>
<evidence type="ECO:0000313" key="2">
    <source>
        <dbReference type="Proteomes" id="UP001251524"/>
    </source>
</evidence>
<gene>
    <name evidence="1" type="ORF">J2X06_000531</name>
</gene>
<sequence length="117" mass="13214">MAYSYSFMKPHHLPLAAKELDAASVLPLRANEAIAALNQALPGLRWTSGTEATAELDQGWAEFRLHDDPAQGAWLSMRCSLRTDYSTAVQDLCDRFQWVAFDEEPRLFQPHRAPEIL</sequence>
<reference evidence="1 2" key="1">
    <citation type="submission" date="2023-07" db="EMBL/GenBank/DDBJ databases">
        <title>Sorghum-associated microbial communities from plants grown in Nebraska, USA.</title>
        <authorList>
            <person name="Schachtman D."/>
        </authorList>
    </citation>
    <scope>NUCLEOTIDE SEQUENCE [LARGE SCALE GENOMIC DNA]</scope>
    <source>
        <strain evidence="1 2">BE198</strain>
    </source>
</reference>
<comment type="caution">
    <text evidence="1">The sequence shown here is derived from an EMBL/GenBank/DDBJ whole genome shotgun (WGS) entry which is preliminary data.</text>
</comment>
<protein>
    <recommendedName>
        <fullName evidence="3">DUF3630 family protein</fullName>
    </recommendedName>
</protein>
<dbReference type="EMBL" id="JAVDVY010000001">
    <property type="protein sequence ID" value="MDR7133347.1"/>
    <property type="molecule type" value="Genomic_DNA"/>
</dbReference>
<dbReference type="RefSeq" id="WP_310057920.1">
    <property type="nucleotide sequence ID" value="NZ_JAVDVY010000001.1"/>
</dbReference>
<evidence type="ECO:0000313" key="1">
    <source>
        <dbReference type="EMBL" id="MDR7133347.1"/>
    </source>
</evidence>
<keyword evidence="2" id="KW-1185">Reference proteome</keyword>